<dbReference type="EMBL" id="JAAOCX010000001">
    <property type="protein sequence ID" value="MBJ7631524.1"/>
    <property type="molecule type" value="Genomic_DNA"/>
</dbReference>
<keyword evidence="5" id="KW-0406">Ion transport</keyword>
<protein>
    <submittedName>
        <fullName evidence="13">ClC family H(+)/Cl(-) exchange transporter</fullName>
    </submittedName>
</protein>
<dbReference type="SUPFAM" id="SSF81340">
    <property type="entry name" value="Clc chloride channel"/>
    <property type="match status" value="1"/>
</dbReference>
<dbReference type="Pfam" id="PF00654">
    <property type="entry name" value="Voltage_CLC"/>
    <property type="match status" value="1"/>
</dbReference>
<dbReference type="PANTHER" id="PTHR43427">
    <property type="entry name" value="CHLORIDE CHANNEL PROTEIN CLC-E"/>
    <property type="match status" value="1"/>
</dbReference>
<keyword evidence="14" id="KW-1185">Reference proteome</keyword>
<feature type="transmembrane region" description="Helical" evidence="10">
    <location>
        <begin position="53"/>
        <end position="74"/>
    </location>
</feature>
<dbReference type="PRINTS" id="PR00762">
    <property type="entry name" value="CLCHANNEL"/>
</dbReference>
<feature type="domain" description="RCK C-terminal" evidence="11">
    <location>
        <begin position="425"/>
        <end position="506"/>
    </location>
</feature>
<evidence type="ECO:0000313" key="12">
    <source>
        <dbReference type="EMBL" id="MBJ7631524.1"/>
    </source>
</evidence>
<dbReference type="AlphaFoldDB" id="A0A0R2F6T7"/>
<feature type="transmembrane region" description="Helical" evidence="10">
    <location>
        <begin position="263"/>
        <end position="283"/>
    </location>
</feature>
<dbReference type="GO" id="GO:0034707">
    <property type="term" value="C:chloride channel complex"/>
    <property type="evidence" value="ECO:0007669"/>
    <property type="project" value="UniProtKB-KW"/>
</dbReference>
<evidence type="ECO:0000256" key="7">
    <source>
        <dbReference type="ARBA" id="ARBA00023173"/>
    </source>
</evidence>
<gene>
    <name evidence="13" type="ORF">HAU20_01330</name>
    <name evidence="12" type="ORF">HAU43_00145</name>
</gene>
<dbReference type="GeneID" id="57978447"/>
<feature type="transmembrane region" description="Helical" evidence="10">
    <location>
        <begin position="12"/>
        <end position="32"/>
    </location>
</feature>
<evidence type="ECO:0000256" key="3">
    <source>
        <dbReference type="ARBA" id="ARBA00022692"/>
    </source>
</evidence>
<dbReference type="CDD" id="cd01031">
    <property type="entry name" value="EriC"/>
    <property type="match status" value="1"/>
</dbReference>
<dbReference type="OrthoDB" id="9812438at2"/>
<evidence type="ECO:0000256" key="6">
    <source>
        <dbReference type="ARBA" id="ARBA00023136"/>
    </source>
</evidence>
<evidence type="ECO:0000259" key="11">
    <source>
        <dbReference type="PROSITE" id="PS51202"/>
    </source>
</evidence>
<proteinExistence type="predicted"/>
<keyword evidence="8" id="KW-0868">Chloride</keyword>
<keyword evidence="7" id="KW-0869">Chloride channel</keyword>
<comment type="caution">
    <text evidence="13">The sequence shown here is derived from an EMBL/GenBank/DDBJ whole genome shotgun (WGS) entry which is preliminary data.</text>
</comment>
<dbReference type="Proteomes" id="UP000728106">
    <property type="component" value="Unassembled WGS sequence"/>
</dbReference>
<feature type="transmembrane region" description="Helical" evidence="10">
    <location>
        <begin position="325"/>
        <end position="344"/>
    </location>
</feature>
<accession>A0A0R2F6T7</accession>
<dbReference type="RefSeq" id="WP_003608171.1">
    <property type="nucleotide sequence ID" value="NZ_ALXH01000132.1"/>
</dbReference>
<feature type="transmembrane region" description="Helical" evidence="10">
    <location>
        <begin position="151"/>
        <end position="176"/>
    </location>
</feature>
<dbReference type="Pfam" id="PF02080">
    <property type="entry name" value="TrkA_C"/>
    <property type="match status" value="1"/>
</dbReference>
<dbReference type="PROSITE" id="PS51202">
    <property type="entry name" value="RCK_C"/>
    <property type="match status" value="1"/>
</dbReference>
<dbReference type="InterPro" id="IPR050368">
    <property type="entry name" value="ClC-type_chloride_channel"/>
</dbReference>
<dbReference type="InterPro" id="IPR014743">
    <property type="entry name" value="Cl-channel_core"/>
</dbReference>
<evidence type="ECO:0000256" key="9">
    <source>
        <dbReference type="ARBA" id="ARBA00023303"/>
    </source>
</evidence>
<reference evidence="13" key="1">
    <citation type="submission" date="2020-02" db="EMBL/GenBank/DDBJ databases">
        <authorList>
            <person name="Fontana A."/>
            <person name="Patrone V."/>
            <person name="Morelli L."/>
        </authorList>
    </citation>
    <scope>NUCLEOTIDE SEQUENCE</scope>
    <source>
        <strain evidence="12">CCUG 30943</strain>
        <strain evidence="13">CCUG 43002</strain>
    </source>
</reference>
<dbReference type="GO" id="GO:0008324">
    <property type="term" value="F:monoatomic cation transmembrane transporter activity"/>
    <property type="evidence" value="ECO:0007669"/>
    <property type="project" value="InterPro"/>
</dbReference>
<dbReference type="InterPro" id="IPR001807">
    <property type="entry name" value="ClC"/>
</dbReference>
<name>A0A0R2F6T7_WEICO</name>
<sequence>MKIDRTRLLTVGRAVVVGILVGIVVSTFRWLVELILDQWRHVYHQLVVSPDKGFWLAGTIIAMILFTFIVGQIIKGDPNVNGSGIPQVEGQLAGQMTVNPFSVLWRKFTAGLLTIGSGAMLGREGPSIQLGAAVAQLYGEKRGFDSRNNKLMIAMGAAAGLSAAFGAPVAGTLFVLEEVYRTFSMLVWLGALTSAVVADMVSVNVFGLTPVLSMTNLHNLPLVDYAWLPVLGILLGLFGYAYQRATLWAPNMFRWLKWLPRHYHFIVVFLLLIPVGIWAPQALGGGASLILHDANFVPTISVLVGLIILRFVYSTIAFGSGVPGGIFLPILTLGALSGALFGAVLVHFGLLAPVNVMNMMIVGMAGYFASISKAPFTAIVLIAEMVGSMTHLVAMAIVALIAYLVVDFLGGEPIYESLLARLRLPDQLSALRGRLEEMTFVVAPGSALEDAEVRQLQLPRGVLIQRIRRGSEEHLPNGDFILQVGDELSLLTDEAQFKQVWTVMQDLNKETEQQNG</sequence>
<dbReference type="GO" id="GO:0005254">
    <property type="term" value="F:chloride channel activity"/>
    <property type="evidence" value="ECO:0007669"/>
    <property type="project" value="UniProtKB-KW"/>
</dbReference>
<evidence type="ECO:0000256" key="8">
    <source>
        <dbReference type="ARBA" id="ARBA00023214"/>
    </source>
</evidence>
<keyword evidence="3 10" id="KW-0812">Transmembrane</keyword>
<keyword evidence="4 10" id="KW-1133">Transmembrane helix</keyword>
<evidence type="ECO:0000256" key="10">
    <source>
        <dbReference type="SAM" id="Phobius"/>
    </source>
</evidence>
<evidence type="ECO:0000256" key="1">
    <source>
        <dbReference type="ARBA" id="ARBA00004141"/>
    </source>
</evidence>
<feature type="transmembrane region" description="Helical" evidence="10">
    <location>
        <begin position="295"/>
        <end position="313"/>
    </location>
</feature>
<feature type="transmembrane region" description="Helical" evidence="10">
    <location>
        <begin position="225"/>
        <end position="242"/>
    </location>
</feature>
<dbReference type="EMBL" id="JAAOCP010000001">
    <property type="protein sequence ID" value="MBJ7638065.1"/>
    <property type="molecule type" value="Genomic_DNA"/>
</dbReference>
<dbReference type="InterPro" id="IPR006037">
    <property type="entry name" value="RCK_C"/>
</dbReference>
<feature type="transmembrane region" description="Helical" evidence="10">
    <location>
        <begin position="376"/>
        <end position="406"/>
    </location>
</feature>
<evidence type="ECO:0000313" key="14">
    <source>
        <dbReference type="Proteomes" id="UP000728106"/>
    </source>
</evidence>
<feature type="transmembrane region" description="Helical" evidence="10">
    <location>
        <begin position="183"/>
        <end position="205"/>
    </location>
</feature>
<evidence type="ECO:0000256" key="4">
    <source>
        <dbReference type="ARBA" id="ARBA00022989"/>
    </source>
</evidence>
<keyword evidence="9" id="KW-0407">Ion channel</keyword>
<keyword evidence="6 10" id="KW-0472">Membrane</keyword>
<dbReference type="GO" id="GO:0006813">
    <property type="term" value="P:potassium ion transport"/>
    <property type="evidence" value="ECO:0007669"/>
    <property type="project" value="InterPro"/>
</dbReference>
<evidence type="ECO:0000256" key="2">
    <source>
        <dbReference type="ARBA" id="ARBA00022448"/>
    </source>
</evidence>
<keyword evidence="2" id="KW-0813">Transport</keyword>
<dbReference type="InterPro" id="IPR036721">
    <property type="entry name" value="RCK_C_sf"/>
</dbReference>
<reference evidence="13 14" key="2">
    <citation type="journal article" date="2021" name="Int. J. Food Microbiol.">
        <title>Safety demonstration of a microbial species for use in the food chain: Weissella confusa.</title>
        <authorList>
            <person name="Bourdichon F."/>
            <person name="Patrone V."/>
            <person name="Fontana A."/>
            <person name="Milani G."/>
            <person name="Morelli L."/>
        </authorList>
    </citation>
    <scope>NUCLEOTIDE SEQUENCE [LARGE SCALE GENOMIC DNA]</scope>
    <source>
        <strain evidence="12">CCUG 30943</strain>
        <strain evidence="13 14">CCUG 43002</strain>
    </source>
</reference>
<organism evidence="13 14">
    <name type="scientific">Weissella confusa</name>
    <name type="common">Lactobacillus confusus</name>
    <dbReference type="NCBI Taxonomy" id="1583"/>
    <lineage>
        <taxon>Bacteria</taxon>
        <taxon>Bacillati</taxon>
        <taxon>Bacillota</taxon>
        <taxon>Bacilli</taxon>
        <taxon>Lactobacillales</taxon>
        <taxon>Lactobacillaceae</taxon>
        <taxon>Weissella</taxon>
    </lineage>
</organism>
<dbReference type="SUPFAM" id="SSF116726">
    <property type="entry name" value="TrkA C-terminal domain-like"/>
    <property type="match status" value="1"/>
</dbReference>
<dbReference type="Gene3D" id="1.10.3080.10">
    <property type="entry name" value="Clc chloride channel"/>
    <property type="match status" value="1"/>
</dbReference>
<comment type="subcellular location">
    <subcellularLocation>
        <location evidence="1">Membrane</location>
        <topology evidence="1">Multi-pass membrane protein</topology>
    </subcellularLocation>
</comment>
<dbReference type="PANTHER" id="PTHR43427:SF6">
    <property type="entry name" value="CHLORIDE CHANNEL PROTEIN CLC-E"/>
    <property type="match status" value="1"/>
</dbReference>
<dbReference type="Proteomes" id="UP000808038">
    <property type="component" value="Unassembled WGS sequence"/>
</dbReference>
<dbReference type="Gene3D" id="3.30.70.1450">
    <property type="entry name" value="Regulator of K+ conductance, C-terminal domain"/>
    <property type="match status" value="1"/>
</dbReference>
<evidence type="ECO:0000313" key="13">
    <source>
        <dbReference type="EMBL" id="MBJ7638065.1"/>
    </source>
</evidence>
<evidence type="ECO:0000256" key="5">
    <source>
        <dbReference type="ARBA" id="ARBA00023065"/>
    </source>
</evidence>